<dbReference type="SMART" id="SM00564">
    <property type="entry name" value="PQQ"/>
    <property type="match status" value="6"/>
</dbReference>
<protein>
    <submittedName>
        <fullName evidence="3">PQQ-binding-like beta-propeller repeat protein</fullName>
    </submittedName>
</protein>
<dbReference type="RefSeq" id="WP_338005439.1">
    <property type="nucleotide sequence ID" value="NZ_JAOPKA010000016.1"/>
</dbReference>
<dbReference type="InterPro" id="IPR011047">
    <property type="entry name" value="Quinoprotein_ADH-like_sf"/>
</dbReference>
<proteinExistence type="predicted"/>
<accession>A0AAP2Z336</accession>
<name>A0AAP2Z336_9EURY</name>
<dbReference type="Gene3D" id="2.130.10.10">
    <property type="entry name" value="YVTN repeat-like/Quinoprotein amine dehydrogenase"/>
    <property type="match status" value="2"/>
</dbReference>
<evidence type="ECO:0000259" key="2">
    <source>
        <dbReference type="Pfam" id="PF13360"/>
    </source>
</evidence>
<dbReference type="AlphaFoldDB" id="A0AAP2Z336"/>
<dbReference type="Pfam" id="PF13360">
    <property type="entry name" value="PQQ_2"/>
    <property type="match status" value="2"/>
</dbReference>
<comment type="caution">
    <text evidence="3">The sequence shown here is derived from an EMBL/GenBank/DDBJ whole genome shotgun (WGS) entry which is preliminary data.</text>
</comment>
<dbReference type="EMBL" id="JAOPKA010000016">
    <property type="protein sequence ID" value="MCU4743623.1"/>
    <property type="molecule type" value="Genomic_DNA"/>
</dbReference>
<dbReference type="InterPro" id="IPR015943">
    <property type="entry name" value="WD40/YVTN_repeat-like_dom_sf"/>
</dbReference>
<dbReference type="InterPro" id="IPR002372">
    <property type="entry name" value="PQQ_rpt_dom"/>
</dbReference>
<feature type="region of interest" description="Disordered" evidence="1">
    <location>
        <begin position="17"/>
        <end position="84"/>
    </location>
</feature>
<dbReference type="InterPro" id="IPR018391">
    <property type="entry name" value="PQQ_b-propeller_rpt"/>
</dbReference>
<dbReference type="Gene3D" id="2.40.10.480">
    <property type="match status" value="1"/>
</dbReference>
<dbReference type="PANTHER" id="PTHR34512">
    <property type="entry name" value="CELL SURFACE PROTEIN"/>
    <property type="match status" value="1"/>
</dbReference>
<dbReference type="SUPFAM" id="SSF50998">
    <property type="entry name" value="Quinoprotein alcohol dehydrogenase-like"/>
    <property type="match status" value="3"/>
</dbReference>
<feature type="domain" description="Pyrrolo-quinoline quinone repeat" evidence="2">
    <location>
        <begin position="240"/>
        <end position="458"/>
    </location>
</feature>
<dbReference type="PANTHER" id="PTHR34512:SF30">
    <property type="entry name" value="OUTER MEMBRANE PROTEIN ASSEMBLY FACTOR BAMB"/>
    <property type="match status" value="1"/>
</dbReference>
<feature type="region of interest" description="Disordered" evidence="1">
    <location>
        <begin position="220"/>
        <end position="239"/>
    </location>
</feature>
<organism evidence="3 4">
    <name type="scientific">Natronoglomus mannanivorans</name>
    <dbReference type="NCBI Taxonomy" id="2979990"/>
    <lineage>
        <taxon>Archaea</taxon>
        <taxon>Methanobacteriati</taxon>
        <taxon>Methanobacteriota</taxon>
        <taxon>Stenosarchaea group</taxon>
        <taxon>Halobacteria</taxon>
        <taxon>Halobacteriales</taxon>
        <taxon>Natrialbaceae</taxon>
        <taxon>Natronoglomus</taxon>
    </lineage>
</organism>
<gene>
    <name evidence="3" type="ORF">OB960_19755</name>
</gene>
<feature type="domain" description="Pyrrolo-quinoline quinone repeat" evidence="2">
    <location>
        <begin position="86"/>
        <end position="219"/>
    </location>
</feature>
<feature type="compositionally biased region" description="Acidic residues" evidence="1">
    <location>
        <begin position="43"/>
        <end position="58"/>
    </location>
</feature>
<evidence type="ECO:0000313" key="4">
    <source>
        <dbReference type="Proteomes" id="UP001321018"/>
    </source>
</evidence>
<dbReference type="PROSITE" id="PS51257">
    <property type="entry name" value="PROKAR_LIPOPROTEIN"/>
    <property type="match status" value="1"/>
</dbReference>
<sequence length="460" mass="47914">MKQKSRRTVLATTAGVLPLLAGCTGSTDSDDDEHDDSTGDTPEASEEDTDSSSAESDESDWRSFRSGPTNDGFVETSVPKSEPSMQWRIDLSTSIETTAAVDDGTIYAGVGSALHALEDGESVWRVDLGSSVSGSPAVTDDFVVCPVGTELVVTSRSGDEMRRIDLTAASGAPSFANYQAQPRASSSPAVVGGTAYVGTADDDLVAVTLESGTVEWRTSPSEELRFQSQEQMPDSSLTSPAATDELVVVGTDSGVAAFDATNGGKEWEQATDWPVLSSPAVVDGTVYVDGPVPLALDASSASVEWRSEDAFSSTQQSGDAPLGSLQEQPLAVRSSVAVEDDLVVVNENGRRLIALERSDGTSRWETALEGTENSFASTTGDRTATSMLSTRQAAPTGTSPTIAGDVVLVGTASGLVAVSLADGDELWRFETESQIGVSPVVDGGAVIVGDREGTLFSLEW</sequence>
<evidence type="ECO:0000313" key="3">
    <source>
        <dbReference type="EMBL" id="MCU4743623.1"/>
    </source>
</evidence>
<evidence type="ECO:0000256" key="1">
    <source>
        <dbReference type="SAM" id="MobiDB-lite"/>
    </source>
</evidence>
<dbReference type="Proteomes" id="UP001321018">
    <property type="component" value="Unassembled WGS sequence"/>
</dbReference>
<reference evidence="3" key="1">
    <citation type="submission" date="2022-09" db="EMBL/GenBank/DDBJ databases">
        <title>Enrichment on poylsaccharides allowed isolation of novel metabolic and taxonomic groups of Haloarchaea.</title>
        <authorList>
            <person name="Sorokin D.Y."/>
            <person name="Elcheninov A.G."/>
            <person name="Khizhniak T.V."/>
            <person name="Kolganova T.V."/>
            <person name="Kublanov I.V."/>
        </authorList>
    </citation>
    <scope>NUCLEOTIDE SEQUENCE</scope>
    <source>
        <strain evidence="3">AArc-xg1-1</strain>
    </source>
</reference>
<feature type="compositionally biased region" description="Polar residues" evidence="1">
    <location>
        <begin position="226"/>
        <end position="239"/>
    </location>
</feature>